<feature type="region of interest" description="Disordered" evidence="1">
    <location>
        <begin position="268"/>
        <end position="294"/>
    </location>
</feature>
<dbReference type="SUPFAM" id="SSF51261">
    <property type="entry name" value="Duplicated hybrid motif"/>
    <property type="match status" value="1"/>
</dbReference>
<evidence type="ECO:0000259" key="2">
    <source>
        <dbReference type="Pfam" id="PF01551"/>
    </source>
</evidence>
<accession>A0ABU2JZE5</accession>
<dbReference type="InterPro" id="IPR016047">
    <property type="entry name" value="M23ase_b-sheet_dom"/>
</dbReference>
<dbReference type="RefSeq" id="WP_311670475.1">
    <property type="nucleotide sequence ID" value="NZ_JAVREO010000026.1"/>
</dbReference>
<dbReference type="InterPro" id="IPR011055">
    <property type="entry name" value="Dup_hybrid_motif"/>
</dbReference>
<keyword evidence="4" id="KW-1185">Reference proteome</keyword>
<comment type="caution">
    <text evidence="3">The sequence shown here is derived from an EMBL/GenBank/DDBJ whole genome shotgun (WGS) entry which is preliminary data.</text>
</comment>
<reference evidence="4" key="1">
    <citation type="submission" date="2023-07" db="EMBL/GenBank/DDBJ databases">
        <title>30 novel species of actinomycetes from the DSMZ collection.</title>
        <authorList>
            <person name="Nouioui I."/>
        </authorList>
    </citation>
    <scope>NUCLEOTIDE SEQUENCE [LARGE SCALE GENOMIC DNA]</scope>
    <source>
        <strain evidence="4">DSM 44915</strain>
    </source>
</reference>
<dbReference type="Proteomes" id="UP001183410">
    <property type="component" value="Unassembled WGS sequence"/>
</dbReference>
<protein>
    <submittedName>
        <fullName evidence="3">M23 family metallopeptidase</fullName>
        <ecNumber evidence="3">3.4.-.-</ecNumber>
    </submittedName>
</protein>
<feature type="compositionally biased region" description="Low complexity" evidence="1">
    <location>
        <begin position="274"/>
        <end position="283"/>
    </location>
</feature>
<dbReference type="Pfam" id="PF01551">
    <property type="entry name" value="Peptidase_M23"/>
    <property type="match status" value="1"/>
</dbReference>
<gene>
    <name evidence="3" type="ORF">RM844_29270</name>
</gene>
<dbReference type="PANTHER" id="PTHR21666">
    <property type="entry name" value="PEPTIDASE-RELATED"/>
    <property type="match status" value="1"/>
</dbReference>
<dbReference type="InterPro" id="IPR050570">
    <property type="entry name" value="Cell_wall_metabolism_enzyme"/>
</dbReference>
<dbReference type="EC" id="3.4.-.-" evidence="3"/>
<sequence length="294" mass="31111">MRRTLVRLGRACWLVFLAYLLIDLATGRLPWLGGWLPIGAALASQLAAALVGRRDERPDAAPRTVRPPVTGTWSALNSPADRVPSHGTRAYGQSHAIDVVAEVGPGAPGPPRPGFGWWPPARRNAAFPGFDAPLRAVADGVVVRATDRQRDHLSRNSWPALPYLLAEGVLRDLFGARRVIGNHLVLDLGGGTYALYAHLRRGSLAVRPGDRVRAGQLVARCGNTGNSSEPHLHFQLMDHPVPDVASGLPFRWAGVGVPAAGTWFTVPADDAEPADAGTPAPEAGAGGEAPPGQR</sequence>
<organism evidence="3 4">
    <name type="scientific">Streptomyces chisholmiae</name>
    <dbReference type="NCBI Taxonomy" id="3075540"/>
    <lineage>
        <taxon>Bacteria</taxon>
        <taxon>Bacillati</taxon>
        <taxon>Actinomycetota</taxon>
        <taxon>Actinomycetes</taxon>
        <taxon>Kitasatosporales</taxon>
        <taxon>Streptomycetaceae</taxon>
        <taxon>Streptomyces</taxon>
    </lineage>
</organism>
<dbReference type="PANTHER" id="PTHR21666:SF270">
    <property type="entry name" value="MUREIN HYDROLASE ACTIVATOR ENVC"/>
    <property type="match status" value="1"/>
</dbReference>
<keyword evidence="3" id="KW-0378">Hydrolase</keyword>
<dbReference type="Gene3D" id="2.70.70.10">
    <property type="entry name" value="Glucose Permease (Domain IIA)"/>
    <property type="match status" value="1"/>
</dbReference>
<evidence type="ECO:0000313" key="4">
    <source>
        <dbReference type="Proteomes" id="UP001183410"/>
    </source>
</evidence>
<dbReference type="GO" id="GO:0016787">
    <property type="term" value="F:hydrolase activity"/>
    <property type="evidence" value="ECO:0007669"/>
    <property type="project" value="UniProtKB-KW"/>
</dbReference>
<name>A0ABU2JZE5_9ACTN</name>
<evidence type="ECO:0000313" key="3">
    <source>
        <dbReference type="EMBL" id="MDT0270370.1"/>
    </source>
</evidence>
<proteinExistence type="predicted"/>
<feature type="domain" description="M23ase beta-sheet core" evidence="2">
    <location>
        <begin position="177"/>
        <end position="238"/>
    </location>
</feature>
<dbReference type="CDD" id="cd12797">
    <property type="entry name" value="M23_peptidase"/>
    <property type="match status" value="1"/>
</dbReference>
<dbReference type="EMBL" id="JAVREO010000026">
    <property type="protein sequence ID" value="MDT0270370.1"/>
    <property type="molecule type" value="Genomic_DNA"/>
</dbReference>
<feature type="compositionally biased region" description="Gly residues" evidence="1">
    <location>
        <begin position="284"/>
        <end position="294"/>
    </location>
</feature>
<evidence type="ECO:0000256" key="1">
    <source>
        <dbReference type="SAM" id="MobiDB-lite"/>
    </source>
</evidence>